<feature type="region of interest" description="Disordered" evidence="2">
    <location>
        <begin position="1527"/>
        <end position="1566"/>
    </location>
</feature>
<proteinExistence type="predicted"/>
<dbReference type="EMBL" id="BKCJ010009870">
    <property type="protein sequence ID" value="GEU89013.1"/>
    <property type="molecule type" value="Genomic_DNA"/>
</dbReference>
<name>A0A6L2NS67_TANCI</name>
<dbReference type="GO" id="GO:0003964">
    <property type="term" value="F:RNA-directed DNA polymerase activity"/>
    <property type="evidence" value="ECO:0007669"/>
    <property type="project" value="UniProtKB-KW"/>
</dbReference>
<evidence type="ECO:0000313" key="4">
    <source>
        <dbReference type="EMBL" id="GEU89013.1"/>
    </source>
</evidence>
<dbReference type="PANTHER" id="PTHR33116:SF79">
    <property type="entry name" value="REVERSE TRANSCRIPTASE DOMAIN, ZINC FINGER, CCHC-TYPE-RELATED"/>
    <property type="match status" value="1"/>
</dbReference>
<feature type="region of interest" description="Disordered" evidence="2">
    <location>
        <begin position="1426"/>
        <end position="1466"/>
    </location>
</feature>
<feature type="region of interest" description="Disordered" evidence="2">
    <location>
        <begin position="1147"/>
        <end position="1172"/>
    </location>
</feature>
<feature type="coiled-coil region" evidence="1">
    <location>
        <begin position="1174"/>
        <end position="1240"/>
    </location>
</feature>
<comment type="caution">
    <text evidence="4">The sequence shown here is derived from an EMBL/GenBank/DDBJ whole genome shotgun (WGS) entry which is preliminary data.</text>
</comment>
<dbReference type="Pfam" id="PF00078">
    <property type="entry name" value="RVT_1"/>
    <property type="match status" value="1"/>
</dbReference>
<feature type="domain" description="Reverse transcriptase" evidence="3">
    <location>
        <begin position="572"/>
        <end position="734"/>
    </location>
</feature>
<evidence type="ECO:0000256" key="2">
    <source>
        <dbReference type="SAM" id="MobiDB-lite"/>
    </source>
</evidence>
<keyword evidence="4" id="KW-0695">RNA-directed DNA polymerase</keyword>
<feature type="compositionally biased region" description="Basic and acidic residues" evidence="2">
    <location>
        <begin position="1543"/>
        <end position="1566"/>
    </location>
</feature>
<dbReference type="InterPro" id="IPR036691">
    <property type="entry name" value="Endo/exonu/phosph_ase_sf"/>
</dbReference>
<keyword evidence="4" id="KW-0808">Transferase</keyword>
<reference evidence="4" key="1">
    <citation type="journal article" date="2019" name="Sci. Rep.">
        <title>Draft genome of Tanacetum cinerariifolium, the natural source of mosquito coil.</title>
        <authorList>
            <person name="Yamashiro T."/>
            <person name="Shiraishi A."/>
            <person name="Satake H."/>
            <person name="Nakayama K."/>
        </authorList>
    </citation>
    <scope>NUCLEOTIDE SEQUENCE</scope>
</reference>
<feature type="region of interest" description="Disordered" evidence="2">
    <location>
        <begin position="211"/>
        <end position="230"/>
    </location>
</feature>
<dbReference type="SUPFAM" id="SSF56219">
    <property type="entry name" value="DNase I-like"/>
    <property type="match status" value="1"/>
</dbReference>
<evidence type="ECO:0000259" key="3">
    <source>
        <dbReference type="Pfam" id="PF00078"/>
    </source>
</evidence>
<protein>
    <submittedName>
        <fullName evidence="4">RNA-directed DNA polymerase, eukaryota</fullName>
    </submittedName>
</protein>
<feature type="compositionally biased region" description="Polar residues" evidence="2">
    <location>
        <begin position="175"/>
        <end position="190"/>
    </location>
</feature>
<evidence type="ECO:0000256" key="1">
    <source>
        <dbReference type="SAM" id="Coils"/>
    </source>
</evidence>
<gene>
    <name evidence="4" type="ORF">Tci_060991</name>
</gene>
<dbReference type="PANTHER" id="PTHR33116">
    <property type="entry name" value="REVERSE TRANSCRIPTASE ZINC-BINDING DOMAIN-CONTAINING PROTEIN-RELATED-RELATED"/>
    <property type="match status" value="1"/>
</dbReference>
<sequence>MGDNWQDVISRKHPDSTSARDLWKTCSVYGTVVDVFIPEKNPKRVGSFANDVNGMSSDTPGLIKYPPPALGETLDLEDNVDTSFGRKHICIKTNHPVSILESFKIIVKGKVFNVRAKELFTWNPSFVVHKETDYASKEGFDHGSNNKGSFQHHNEEEIRGEYDSDDDGIPETVFGSISSSHNQDNGGNENTHSEDPFEIYQVLENKKGNVNREPTVSLSHPPGFTPGGDEKRDKVIPHMGENVENVTNEPSDVFSARVMNTSQDVPVENHNDSVGTKVDQNGGSVLGVMEDIIRIGQSMGYTMEGCVKDFASIIGQQGDNHGNSGGILCIWEASIFKKENVTISDNFIAIYGTWLPCNANILFVVVYAPQLVSSRRKLWDYISVIVGRWNGESIIMVDFNEVWNNDERRGSCFDPHGSRYFDRFISTSGMVDVSLKGYKFTWSHPSASKMSKLDHFLVSDGIFAIFPSIAAVCLDRHLSNHWSILLREAHLDFGSTLFRFYKSWFELDGFDDLIKLSWQSFSFSNFDGMTRFKKKLQDLKVIIRHWVSVKRLEMSGSKTATITELAKIDKAIDSVLEAFGFGNKWRSLIRGIFNSNRASILVNGSPSKEFSCFRGLKQGDPLAPYPFILIMELLHLSFNRVVEEGLFKGIQLPGPIVLSHLFYADDAIFIGEWSDGNLKGITNILKCFFLASRLHINIQKCQVMGVGVPSQVVEQAASYIGCSILNTQFCYLGFMVGNCYSRIKAWDDTILKLKSRLSKWKAKTLSIGGRLTLLKSVLSAFPIYAMSIYKVPHGVLKTRDSIRNHFFNDADLSENKITWVAWDKVLTSKKNGGLGVSSFFVLNRALLLKWVWRFVSKDGSLWYQVIRGLYGSSVEYHRTHFSSNWCSIMGEVHKLKDKGFDFWSHCKKRIGDGTITSFWSDPWLGDIPLKIKYPRLFSLELDKDATVAVKLQSPMEISFRRNVRGGIEQHLMEVLASEMDSVLLSNSYDRWHCDLSSDGDFRVKEVRNFIDDLILPSQDVATRWVKFQILLRICRVMSSPNHPTSNIKDAFSSNFLNYISASSDYVSASSGKTYSESSNNTFGLVSIALPTLLLFHNDPYMKVMHAYYAKESPIPLPVIMPPSPLLSPMFNPQEFFLLEELLPPEKRGLDRSSSSTSALPQEFEIGESSGKTSLERHEEQIKEILNHLDELSLAHIENIKGLGKGWVIIQQDFDNLKTKLQEARAQIAKLQRKQLEHNNNISLARFWIANLEQIIEDIQARHQVDKESLLDAIYELKINKEGPMPLKKTSTSAAPTITQAAIRQLVADSVVAALEAQATNMANVDNTNRNPKPREAPIARKCSYKEFISYQPFYFNGTKGVVGLIRWFEHSEKMIEAFIGGLPRCIEGNVIASKPQTLEEAINIAQRLMDQVTKYTPVQVLSDHKQKFDKKRTFNNNNYPNNRNNNYQNNRNNRNNDYRQQQNKKHKIIRSYAATPAKNSGLAPITLGEAFSIARIIEACFETIAWKKLNIIDIVLSWPSEEAPPVIKGSLDANDDTTLSLPRPDEKESTSGKTIADESVRIKQNEPVDFNEGKSLNLVVAANDVSNNGFPPMDH</sequence>
<keyword evidence="4" id="KW-0548">Nucleotidyltransferase</keyword>
<dbReference type="InterPro" id="IPR000477">
    <property type="entry name" value="RT_dom"/>
</dbReference>
<keyword evidence="1" id="KW-0175">Coiled coil</keyword>
<organism evidence="4">
    <name type="scientific">Tanacetum cinerariifolium</name>
    <name type="common">Dalmatian daisy</name>
    <name type="synonym">Chrysanthemum cinerariifolium</name>
    <dbReference type="NCBI Taxonomy" id="118510"/>
    <lineage>
        <taxon>Eukaryota</taxon>
        <taxon>Viridiplantae</taxon>
        <taxon>Streptophyta</taxon>
        <taxon>Embryophyta</taxon>
        <taxon>Tracheophyta</taxon>
        <taxon>Spermatophyta</taxon>
        <taxon>Magnoliopsida</taxon>
        <taxon>eudicotyledons</taxon>
        <taxon>Gunneridae</taxon>
        <taxon>Pentapetalae</taxon>
        <taxon>asterids</taxon>
        <taxon>campanulids</taxon>
        <taxon>Asterales</taxon>
        <taxon>Asteraceae</taxon>
        <taxon>Asteroideae</taxon>
        <taxon>Anthemideae</taxon>
        <taxon>Anthemidinae</taxon>
        <taxon>Tanacetum</taxon>
    </lineage>
</organism>
<dbReference type="Gene3D" id="3.60.10.10">
    <property type="entry name" value="Endonuclease/exonuclease/phosphatase"/>
    <property type="match status" value="1"/>
</dbReference>
<feature type="compositionally biased region" description="Low complexity" evidence="2">
    <location>
        <begin position="1435"/>
        <end position="1461"/>
    </location>
</feature>
<feature type="region of interest" description="Disordered" evidence="2">
    <location>
        <begin position="159"/>
        <end position="194"/>
    </location>
</feature>
<accession>A0A6L2NS67</accession>